<dbReference type="Proteomes" id="UP000663874">
    <property type="component" value="Unassembled WGS sequence"/>
</dbReference>
<gene>
    <name evidence="2" type="ORF">FNK824_LOCUS41914</name>
</gene>
<reference evidence="2" key="1">
    <citation type="submission" date="2021-02" db="EMBL/GenBank/DDBJ databases">
        <authorList>
            <person name="Nowell W R."/>
        </authorList>
    </citation>
    <scope>NUCLEOTIDE SEQUENCE</scope>
</reference>
<dbReference type="EMBL" id="CAJOBE010044636">
    <property type="protein sequence ID" value="CAF4337920.1"/>
    <property type="molecule type" value="Genomic_DNA"/>
</dbReference>
<evidence type="ECO:0000313" key="2">
    <source>
        <dbReference type="EMBL" id="CAF4337920.1"/>
    </source>
</evidence>
<keyword evidence="1" id="KW-0812">Transmembrane</keyword>
<dbReference type="AlphaFoldDB" id="A0A820KIL9"/>
<keyword evidence="1" id="KW-1133">Transmembrane helix</keyword>
<feature type="non-terminal residue" evidence="2">
    <location>
        <position position="39"/>
    </location>
</feature>
<comment type="caution">
    <text evidence="2">The sequence shown here is derived from an EMBL/GenBank/DDBJ whole genome shotgun (WGS) entry which is preliminary data.</text>
</comment>
<evidence type="ECO:0000313" key="3">
    <source>
        <dbReference type="Proteomes" id="UP000663874"/>
    </source>
</evidence>
<keyword evidence="1" id="KW-0472">Membrane</keyword>
<protein>
    <submittedName>
        <fullName evidence="2">Uncharacterized protein</fullName>
    </submittedName>
</protein>
<sequence length="39" mass="4310">MILLTAYSSSGYFTKSRAFVSTLFAGACTSATMWYSIFQ</sequence>
<evidence type="ECO:0000256" key="1">
    <source>
        <dbReference type="SAM" id="Phobius"/>
    </source>
</evidence>
<accession>A0A820KIL9</accession>
<name>A0A820KIL9_9BILA</name>
<proteinExistence type="predicted"/>
<feature type="transmembrane region" description="Helical" evidence="1">
    <location>
        <begin position="18"/>
        <end position="38"/>
    </location>
</feature>
<organism evidence="2 3">
    <name type="scientific">Rotaria sordida</name>
    <dbReference type="NCBI Taxonomy" id="392033"/>
    <lineage>
        <taxon>Eukaryota</taxon>
        <taxon>Metazoa</taxon>
        <taxon>Spiralia</taxon>
        <taxon>Gnathifera</taxon>
        <taxon>Rotifera</taxon>
        <taxon>Eurotatoria</taxon>
        <taxon>Bdelloidea</taxon>
        <taxon>Philodinida</taxon>
        <taxon>Philodinidae</taxon>
        <taxon>Rotaria</taxon>
    </lineage>
</organism>